<keyword evidence="3" id="KW-1185">Reference proteome</keyword>
<feature type="domain" description="AB hydrolase-1" evidence="1">
    <location>
        <begin position="25"/>
        <end position="216"/>
    </location>
</feature>
<dbReference type="Proteomes" id="UP000256220">
    <property type="component" value="Unassembled WGS sequence"/>
</dbReference>
<proteinExistence type="predicted"/>
<dbReference type="SUPFAM" id="SSF53474">
    <property type="entry name" value="alpha/beta-Hydrolases"/>
    <property type="match status" value="1"/>
</dbReference>
<keyword evidence="2" id="KW-0378">Hydrolase</keyword>
<dbReference type="Gene3D" id="3.40.50.1820">
    <property type="entry name" value="alpha/beta hydrolase"/>
    <property type="match status" value="2"/>
</dbReference>
<dbReference type="InterPro" id="IPR000073">
    <property type="entry name" value="AB_hydrolase_1"/>
</dbReference>
<dbReference type="InterPro" id="IPR029058">
    <property type="entry name" value="AB_hydrolase_fold"/>
</dbReference>
<organism evidence="2 3">
    <name type="scientific">Amycolatopsis lurida NRRL 2430</name>
    <dbReference type="NCBI Taxonomy" id="1460371"/>
    <lineage>
        <taxon>Bacteria</taxon>
        <taxon>Bacillati</taxon>
        <taxon>Actinomycetota</taxon>
        <taxon>Actinomycetes</taxon>
        <taxon>Pseudonocardiales</taxon>
        <taxon>Pseudonocardiaceae</taxon>
        <taxon>Amycolatopsis</taxon>
    </lineage>
</organism>
<accession>A0A2P2FRJ7</accession>
<gene>
    <name evidence="2" type="ORF">BB31_20760</name>
</gene>
<dbReference type="PANTHER" id="PTHR43194:SF2">
    <property type="entry name" value="PEROXISOMAL MEMBRANE PROTEIN LPX1"/>
    <property type="match status" value="1"/>
</dbReference>
<evidence type="ECO:0000313" key="2">
    <source>
        <dbReference type="EMBL" id="KFU79354.1"/>
    </source>
</evidence>
<sequence length="241" mass="24314">MTTEISLDLGEVTLRGTVTGAGPTVLLLHAGGERRAVWAPVAAVLARRGFRSVAFDLRGHGDSSGRATTLRALAGDVAGMIRSQPAPIVLAGASVGGLAAIAALADPAVAARASGLVLVDVVPDIEPARARAWLDFHGLAGRYTRLVEDVLGSGSALLATAGALDLPILVVHAGQGSPLRDADVDRLREANPRVAVAGVPAAGHLVARDAPEALADLVSGWLCGIRHGAVSTPGAGGQDLR</sequence>
<dbReference type="PANTHER" id="PTHR43194">
    <property type="entry name" value="HYDROLASE ALPHA/BETA FOLD FAMILY"/>
    <property type="match status" value="1"/>
</dbReference>
<dbReference type="EMBL" id="JFBM01000018">
    <property type="protein sequence ID" value="KFU79354.1"/>
    <property type="molecule type" value="Genomic_DNA"/>
</dbReference>
<evidence type="ECO:0000259" key="1">
    <source>
        <dbReference type="Pfam" id="PF12697"/>
    </source>
</evidence>
<protein>
    <submittedName>
        <fullName evidence="2">Hydrolase</fullName>
    </submittedName>
</protein>
<name>A0A2P2FRJ7_AMYLU</name>
<dbReference type="Pfam" id="PF12697">
    <property type="entry name" value="Abhydrolase_6"/>
    <property type="match status" value="1"/>
</dbReference>
<comment type="caution">
    <text evidence="2">The sequence shown here is derived from an EMBL/GenBank/DDBJ whole genome shotgun (WGS) entry which is preliminary data.</text>
</comment>
<reference evidence="2 3" key="1">
    <citation type="journal article" date="2014" name="Genome Announc.">
        <title>Draft Genome Sequence of Amycolatopsis lurida NRRL 2430, Producer of the Glycopeptide Family Antibiotic Ristocetin.</title>
        <authorList>
            <person name="Kwun M.J."/>
            <person name="Hong H.J."/>
        </authorList>
    </citation>
    <scope>NUCLEOTIDE SEQUENCE [LARGE SCALE GENOMIC DNA]</scope>
    <source>
        <strain evidence="2 3">NRRL 2430</strain>
    </source>
</reference>
<dbReference type="InterPro" id="IPR050228">
    <property type="entry name" value="Carboxylesterase_BioH"/>
</dbReference>
<dbReference type="RefSeq" id="WP_034313557.1">
    <property type="nucleotide sequence ID" value="NZ_JFBM01000018.1"/>
</dbReference>
<dbReference type="AlphaFoldDB" id="A0A2P2FRJ7"/>
<evidence type="ECO:0000313" key="3">
    <source>
        <dbReference type="Proteomes" id="UP000256220"/>
    </source>
</evidence>
<dbReference type="GO" id="GO:0016787">
    <property type="term" value="F:hydrolase activity"/>
    <property type="evidence" value="ECO:0007669"/>
    <property type="project" value="UniProtKB-KW"/>
</dbReference>